<evidence type="ECO:0000313" key="5">
    <source>
        <dbReference type="Proteomes" id="UP000192917"/>
    </source>
</evidence>
<gene>
    <name evidence="4" type="ORF">SAMN05428998_102102</name>
</gene>
<name>A0A1Y6B807_9PROT</name>
<keyword evidence="2" id="KW-0732">Signal</keyword>
<organism evidence="4 5">
    <name type="scientific">Tistlia consotensis USBA 355</name>
    <dbReference type="NCBI Taxonomy" id="560819"/>
    <lineage>
        <taxon>Bacteria</taxon>
        <taxon>Pseudomonadati</taxon>
        <taxon>Pseudomonadota</taxon>
        <taxon>Alphaproteobacteria</taxon>
        <taxon>Rhodospirillales</taxon>
        <taxon>Rhodovibrionaceae</taxon>
        <taxon>Tistlia</taxon>
    </lineage>
</organism>
<sequence>MVSLVDFGRRKSGPRAGRSALGLAAVLSLGLLAGCAQPNAGAPQIGASGGLIDAAQPGDQQFAQSDLSDIYSDASPGDIWDPLEPLNRFIFAINDALDTFLIKPIAVTYHFWTPAGVQHSVTNFVRNLGAPVVLLNDVLQGEWDRAEMTAGRFFINSTAGFGGLFDVATDSGYPYHDEDFGQTLGTYGVGPGLYVVLPLFGPSNARDAVGLLVDSYTDPWNDLARVEDSNTFLYGRAAVTGLDLRARNIDSLDEVKRDAIDYYARLRSLYTQRRADQIRNSSDAEDAAGTVVSDAGKNSSQ</sequence>
<dbReference type="EMBL" id="FWZX01000002">
    <property type="protein sequence ID" value="SME97714.1"/>
    <property type="molecule type" value="Genomic_DNA"/>
</dbReference>
<evidence type="ECO:0000256" key="2">
    <source>
        <dbReference type="ARBA" id="ARBA00022729"/>
    </source>
</evidence>
<dbReference type="GO" id="GO:0016020">
    <property type="term" value="C:membrane"/>
    <property type="evidence" value="ECO:0007669"/>
    <property type="project" value="InterPro"/>
</dbReference>
<keyword evidence="4" id="KW-0449">Lipoprotein</keyword>
<evidence type="ECO:0000256" key="1">
    <source>
        <dbReference type="ARBA" id="ARBA00010634"/>
    </source>
</evidence>
<dbReference type="PRINTS" id="PR01805">
    <property type="entry name" value="VACJLIPOPROT"/>
</dbReference>
<dbReference type="STRING" id="560819.SAMN05428998_102102"/>
<keyword evidence="5" id="KW-1185">Reference proteome</keyword>
<feature type="region of interest" description="Disordered" evidence="3">
    <location>
        <begin position="277"/>
        <end position="301"/>
    </location>
</feature>
<dbReference type="RefSeq" id="WP_143596138.1">
    <property type="nucleotide sequence ID" value="NZ_FWZX01000002.1"/>
</dbReference>
<evidence type="ECO:0000313" key="4">
    <source>
        <dbReference type="EMBL" id="SME97714.1"/>
    </source>
</evidence>
<dbReference type="Proteomes" id="UP000192917">
    <property type="component" value="Unassembled WGS sequence"/>
</dbReference>
<accession>A0A1Y6B807</accession>
<dbReference type="PANTHER" id="PTHR30035:SF3">
    <property type="entry name" value="INTERMEMBRANE PHOSPHOLIPID TRANSPORT SYSTEM LIPOPROTEIN MLAA"/>
    <property type="match status" value="1"/>
</dbReference>
<comment type="similarity">
    <text evidence="1">Belongs to the MlaA family.</text>
</comment>
<protein>
    <submittedName>
        <fullName evidence="4">Phospholipid-binding lipoprotein MlaA</fullName>
    </submittedName>
</protein>
<evidence type="ECO:0000256" key="3">
    <source>
        <dbReference type="SAM" id="MobiDB-lite"/>
    </source>
</evidence>
<dbReference type="InterPro" id="IPR007428">
    <property type="entry name" value="MlaA"/>
</dbReference>
<dbReference type="GO" id="GO:0120010">
    <property type="term" value="P:intermembrane phospholipid transfer"/>
    <property type="evidence" value="ECO:0007669"/>
    <property type="project" value="TreeGrafter"/>
</dbReference>
<dbReference type="PANTHER" id="PTHR30035">
    <property type="entry name" value="LIPOPROTEIN VACJ-RELATED"/>
    <property type="match status" value="1"/>
</dbReference>
<reference evidence="4 5" key="1">
    <citation type="submission" date="2017-04" db="EMBL/GenBank/DDBJ databases">
        <authorList>
            <person name="Afonso C.L."/>
            <person name="Miller P.J."/>
            <person name="Scott M.A."/>
            <person name="Spackman E."/>
            <person name="Goraichik I."/>
            <person name="Dimitrov K.M."/>
            <person name="Suarez D.L."/>
            <person name="Swayne D.E."/>
        </authorList>
    </citation>
    <scope>NUCLEOTIDE SEQUENCE [LARGE SCALE GENOMIC DNA]</scope>
    <source>
        <strain evidence="4 5">USBA 355</strain>
    </source>
</reference>
<dbReference type="AlphaFoldDB" id="A0A1Y6B807"/>
<dbReference type="Pfam" id="PF04333">
    <property type="entry name" value="MlaA"/>
    <property type="match status" value="1"/>
</dbReference>
<proteinExistence type="inferred from homology"/>